<evidence type="ECO:0000313" key="12">
    <source>
        <dbReference type="EMBL" id="MDT0348976.1"/>
    </source>
</evidence>
<comment type="catalytic activity">
    <reaction evidence="1">
        <text>UDP-alpha-D-glucose = UDP-alpha-D-galactose</text>
        <dbReference type="Rhea" id="RHEA:22168"/>
        <dbReference type="ChEBI" id="CHEBI:58885"/>
        <dbReference type="ChEBI" id="CHEBI:66914"/>
        <dbReference type="EC" id="5.1.3.2"/>
    </reaction>
</comment>
<keyword evidence="7" id="KW-0520">NAD</keyword>
<reference evidence="13" key="1">
    <citation type="submission" date="2023-07" db="EMBL/GenBank/DDBJ databases">
        <title>30 novel species of actinomycetes from the DSMZ collection.</title>
        <authorList>
            <person name="Nouioui I."/>
        </authorList>
    </citation>
    <scope>NUCLEOTIDE SEQUENCE [LARGE SCALE GENOMIC DNA]</scope>
    <source>
        <strain evidence="13">DSM 45834</strain>
    </source>
</reference>
<evidence type="ECO:0000256" key="7">
    <source>
        <dbReference type="ARBA" id="ARBA00023027"/>
    </source>
</evidence>
<evidence type="ECO:0000256" key="1">
    <source>
        <dbReference type="ARBA" id="ARBA00000083"/>
    </source>
</evidence>
<comment type="caution">
    <text evidence="12">The sequence shown here is derived from an EMBL/GenBank/DDBJ whole genome shotgun (WGS) entry which is preliminary data.</text>
</comment>
<dbReference type="PROSITE" id="PS51257">
    <property type="entry name" value="PROKAR_LIPOPROTEIN"/>
    <property type="match status" value="1"/>
</dbReference>
<dbReference type="Gene3D" id="3.90.25.10">
    <property type="entry name" value="UDP-galactose 4-epimerase, domain 1"/>
    <property type="match status" value="1"/>
</dbReference>
<evidence type="ECO:0000256" key="9">
    <source>
        <dbReference type="ARBA" id="ARBA00031367"/>
    </source>
</evidence>
<comment type="cofactor">
    <cofactor evidence="2">
        <name>NAD(+)</name>
        <dbReference type="ChEBI" id="CHEBI:57540"/>
    </cofactor>
</comment>
<name>A0ABU2N5H5_9PSEU</name>
<dbReference type="Proteomes" id="UP001183202">
    <property type="component" value="Unassembled WGS sequence"/>
</dbReference>
<dbReference type="InterPro" id="IPR036291">
    <property type="entry name" value="NAD(P)-bd_dom_sf"/>
</dbReference>
<gene>
    <name evidence="12" type="primary">galE</name>
    <name evidence="12" type="ORF">RM445_05490</name>
</gene>
<comment type="similarity">
    <text evidence="4">Belongs to the NAD(P)-dependent epimerase/dehydratase family.</text>
</comment>
<dbReference type="InterPro" id="IPR001509">
    <property type="entry name" value="Epimerase_deHydtase"/>
</dbReference>
<organism evidence="12 13">
    <name type="scientific">Pseudonocardia charpentierae</name>
    <dbReference type="NCBI Taxonomy" id="3075545"/>
    <lineage>
        <taxon>Bacteria</taxon>
        <taxon>Bacillati</taxon>
        <taxon>Actinomycetota</taxon>
        <taxon>Actinomycetes</taxon>
        <taxon>Pseudonocardiales</taxon>
        <taxon>Pseudonocardiaceae</taxon>
        <taxon>Pseudonocardia</taxon>
    </lineage>
</organism>
<evidence type="ECO:0000313" key="13">
    <source>
        <dbReference type="Proteomes" id="UP001183202"/>
    </source>
</evidence>
<dbReference type="PANTHER" id="PTHR43725">
    <property type="entry name" value="UDP-GLUCOSE 4-EPIMERASE"/>
    <property type="match status" value="1"/>
</dbReference>
<evidence type="ECO:0000256" key="3">
    <source>
        <dbReference type="ARBA" id="ARBA00004947"/>
    </source>
</evidence>
<evidence type="ECO:0000256" key="5">
    <source>
        <dbReference type="ARBA" id="ARBA00013189"/>
    </source>
</evidence>
<evidence type="ECO:0000256" key="6">
    <source>
        <dbReference type="ARBA" id="ARBA00018569"/>
    </source>
</evidence>
<evidence type="ECO:0000256" key="2">
    <source>
        <dbReference type="ARBA" id="ARBA00001911"/>
    </source>
</evidence>
<dbReference type="Gene3D" id="3.40.50.720">
    <property type="entry name" value="NAD(P)-binding Rossmann-like Domain"/>
    <property type="match status" value="1"/>
</dbReference>
<evidence type="ECO:0000259" key="11">
    <source>
        <dbReference type="Pfam" id="PF01370"/>
    </source>
</evidence>
<evidence type="ECO:0000256" key="10">
    <source>
        <dbReference type="ARBA" id="ARBA00033067"/>
    </source>
</evidence>
<dbReference type="GO" id="GO:0003978">
    <property type="term" value="F:UDP-glucose 4-epimerase activity"/>
    <property type="evidence" value="ECO:0007669"/>
    <property type="project" value="UniProtKB-EC"/>
</dbReference>
<dbReference type="EMBL" id="JAVREJ010000003">
    <property type="protein sequence ID" value="MDT0348976.1"/>
    <property type="molecule type" value="Genomic_DNA"/>
</dbReference>
<proteinExistence type="inferred from homology"/>
<comment type="pathway">
    <text evidence="3">Carbohydrate metabolism; galactose metabolism.</text>
</comment>
<dbReference type="SUPFAM" id="SSF51735">
    <property type="entry name" value="NAD(P)-binding Rossmann-fold domains"/>
    <property type="match status" value="1"/>
</dbReference>
<evidence type="ECO:0000256" key="8">
    <source>
        <dbReference type="ARBA" id="ARBA00023235"/>
    </source>
</evidence>
<dbReference type="EC" id="5.1.3.2" evidence="5"/>
<feature type="domain" description="NAD-dependent epimerase/dehydratase" evidence="11">
    <location>
        <begin position="3"/>
        <end position="245"/>
    </location>
</feature>
<dbReference type="InterPro" id="IPR005886">
    <property type="entry name" value="UDP_G4E"/>
</dbReference>
<dbReference type="Pfam" id="PF01370">
    <property type="entry name" value="Epimerase"/>
    <property type="match status" value="1"/>
</dbReference>
<sequence>MKVLITGGAGFIGSTVASACLDAGLVPVVLDDLSTGRREFTAGRHSYEGTITDAALLDRIFDEHPDVAAVVHCAARIVVPESVAHPAGYYDNNVVGTLRLAQHLAARGCTRLLFSSSASIYASPEGGSAVDETAPLAPSSPYARSKAMAEQILADVAAAGDLRVLSLRYFNPIGADPLLRTGLQHRLPTHALGRLITAHESGTPFTVAGTDWPTRDGSAIRDFVHVWDLARAHVAALLRFDAALEGASQRALNLGTGSGTTVWELVEAFCSVAGDLKVEEGPRRPGDVVGAYAHSGSAKRLLGWRAERSLEDGVRDALAWNARRPAVLGG</sequence>
<keyword evidence="8 12" id="KW-0413">Isomerase</keyword>
<dbReference type="RefSeq" id="WP_311554943.1">
    <property type="nucleotide sequence ID" value="NZ_JAVREJ010000003.1"/>
</dbReference>
<dbReference type="NCBIfam" id="TIGR01179">
    <property type="entry name" value="galE"/>
    <property type="match status" value="1"/>
</dbReference>
<evidence type="ECO:0000256" key="4">
    <source>
        <dbReference type="ARBA" id="ARBA00007637"/>
    </source>
</evidence>
<keyword evidence="13" id="KW-1185">Reference proteome</keyword>
<accession>A0ABU2N5H5</accession>
<protein>
    <recommendedName>
        <fullName evidence="6">UDP-glucose 4-epimerase</fullName>
        <ecNumber evidence="5">5.1.3.2</ecNumber>
    </recommendedName>
    <alternativeName>
        <fullName evidence="10">Galactowaldenase</fullName>
    </alternativeName>
    <alternativeName>
        <fullName evidence="9">UDP-galactose 4-epimerase</fullName>
    </alternativeName>
</protein>